<dbReference type="AlphaFoldDB" id="A0A4Q9H038"/>
<dbReference type="InterPro" id="IPR050428">
    <property type="entry name" value="TCS_sensor_his_kinase"/>
</dbReference>
<dbReference type="PANTHER" id="PTHR45436">
    <property type="entry name" value="SENSOR HISTIDINE KINASE YKOH"/>
    <property type="match status" value="1"/>
</dbReference>
<dbReference type="SMART" id="SM00387">
    <property type="entry name" value="HATPase_c"/>
    <property type="match status" value="1"/>
</dbReference>
<proteinExistence type="predicted"/>
<dbReference type="GO" id="GO:0000155">
    <property type="term" value="F:phosphorelay sensor kinase activity"/>
    <property type="evidence" value="ECO:0007669"/>
    <property type="project" value="InterPro"/>
</dbReference>
<dbReference type="Proteomes" id="UP000292120">
    <property type="component" value="Unassembled WGS sequence"/>
</dbReference>
<dbReference type="Pfam" id="PF02518">
    <property type="entry name" value="HATPase_c"/>
    <property type="match status" value="1"/>
</dbReference>
<dbReference type="Pfam" id="PF08521">
    <property type="entry name" value="2CSK_N"/>
    <property type="match status" value="1"/>
</dbReference>
<keyword evidence="7 8" id="KW-1133">Transmembrane helix</keyword>
<evidence type="ECO:0000256" key="2">
    <source>
        <dbReference type="ARBA" id="ARBA00012438"/>
    </source>
</evidence>
<gene>
    <name evidence="10" type="ORF">EYS42_12400</name>
</gene>
<dbReference type="PROSITE" id="PS50109">
    <property type="entry name" value="HIS_KIN"/>
    <property type="match status" value="1"/>
</dbReference>
<dbReference type="OrthoDB" id="8554694at2"/>
<evidence type="ECO:0000256" key="4">
    <source>
        <dbReference type="ARBA" id="ARBA00022679"/>
    </source>
</evidence>
<keyword evidence="11" id="KW-1185">Reference proteome</keyword>
<comment type="caution">
    <text evidence="10">The sequence shown here is derived from an EMBL/GenBank/DDBJ whole genome shotgun (WGS) entry which is preliminary data.</text>
</comment>
<dbReference type="InterPro" id="IPR005467">
    <property type="entry name" value="His_kinase_dom"/>
</dbReference>
<keyword evidence="6 10" id="KW-0418">Kinase</keyword>
<evidence type="ECO:0000259" key="9">
    <source>
        <dbReference type="PROSITE" id="PS50109"/>
    </source>
</evidence>
<keyword evidence="3" id="KW-0597">Phosphoprotein</keyword>
<dbReference type="SUPFAM" id="SSF55874">
    <property type="entry name" value="ATPase domain of HSP90 chaperone/DNA topoisomerase II/histidine kinase"/>
    <property type="match status" value="1"/>
</dbReference>
<dbReference type="Pfam" id="PF00512">
    <property type="entry name" value="HisKA"/>
    <property type="match status" value="1"/>
</dbReference>
<dbReference type="EMBL" id="SIXI01000005">
    <property type="protein sequence ID" value="TBO29207.1"/>
    <property type="molecule type" value="Genomic_DNA"/>
</dbReference>
<evidence type="ECO:0000256" key="5">
    <source>
        <dbReference type="ARBA" id="ARBA00022692"/>
    </source>
</evidence>
<dbReference type="Gene3D" id="1.10.287.130">
    <property type="match status" value="1"/>
</dbReference>
<comment type="catalytic activity">
    <reaction evidence="1">
        <text>ATP + protein L-histidine = ADP + protein N-phospho-L-histidine.</text>
        <dbReference type="EC" id="2.7.13.3"/>
    </reaction>
</comment>
<dbReference type="PANTHER" id="PTHR45436:SF1">
    <property type="entry name" value="SENSOR PROTEIN QSEC"/>
    <property type="match status" value="1"/>
</dbReference>
<organism evidence="10 11">
    <name type="scientific">Aquabacterium lacunae</name>
    <dbReference type="NCBI Taxonomy" id="2528630"/>
    <lineage>
        <taxon>Bacteria</taxon>
        <taxon>Pseudomonadati</taxon>
        <taxon>Pseudomonadota</taxon>
        <taxon>Betaproteobacteria</taxon>
        <taxon>Burkholderiales</taxon>
        <taxon>Aquabacterium</taxon>
    </lineage>
</organism>
<evidence type="ECO:0000256" key="3">
    <source>
        <dbReference type="ARBA" id="ARBA00022553"/>
    </source>
</evidence>
<dbReference type="InterPro" id="IPR036890">
    <property type="entry name" value="HATPase_C_sf"/>
</dbReference>
<dbReference type="EC" id="2.7.13.3" evidence="2"/>
<dbReference type="CDD" id="cd00075">
    <property type="entry name" value="HATPase"/>
    <property type="match status" value="1"/>
</dbReference>
<protein>
    <recommendedName>
        <fullName evidence="2">histidine kinase</fullName>
        <ecNumber evidence="2">2.7.13.3</ecNumber>
    </recommendedName>
</protein>
<dbReference type="InterPro" id="IPR003661">
    <property type="entry name" value="HisK_dim/P_dom"/>
</dbReference>
<dbReference type="SUPFAM" id="SSF47384">
    <property type="entry name" value="Homodimeric domain of signal transducing histidine kinase"/>
    <property type="match status" value="1"/>
</dbReference>
<accession>A0A4Q9H038</accession>
<keyword evidence="4" id="KW-0808">Transferase</keyword>
<dbReference type="RefSeq" id="WP_130968503.1">
    <property type="nucleotide sequence ID" value="NZ_SIXI01000005.1"/>
</dbReference>
<evidence type="ECO:0000256" key="7">
    <source>
        <dbReference type="ARBA" id="ARBA00022989"/>
    </source>
</evidence>
<keyword evidence="5 8" id="KW-0812">Transmembrane</keyword>
<evidence type="ECO:0000313" key="10">
    <source>
        <dbReference type="EMBL" id="TBO29207.1"/>
    </source>
</evidence>
<dbReference type="InterPro" id="IPR036097">
    <property type="entry name" value="HisK_dim/P_sf"/>
</dbReference>
<dbReference type="GO" id="GO:0005886">
    <property type="term" value="C:plasma membrane"/>
    <property type="evidence" value="ECO:0007669"/>
    <property type="project" value="TreeGrafter"/>
</dbReference>
<dbReference type="Gene3D" id="3.30.565.10">
    <property type="entry name" value="Histidine kinase-like ATPase, C-terminal domain"/>
    <property type="match status" value="1"/>
</dbReference>
<evidence type="ECO:0000256" key="6">
    <source>
        <dbReference type="ARBA" id="ARBA00022777"/>
    </source>
</evidence>
<feature type="transmembrane region" description="Helical" evidence="8">
    <location>
        <begin position="167"/>
        <end position="189"/>
    </location>
</feature>
<feature type="domain" description="Histidine kinase" evidence="9">
    <location>
        <begin position="246"/>
        <end position="464"/>
    </location>
</feature>
<evidence type="ECO:0000313" key="11">
    <source>
        <dbReference type="Proteomes" id="UP000292120"/>
    </source>
</evidence>
<reference evidence="10 11" key="1">
    <citation type="submission" date="2019-02" db="EMBL/GenBank/DDBJ databases">
        <title>Aquabacterium sp. strain KMB7.</title>
        <authorList>
            <person name="Chen W.-M."/>
        </authorList>
    </citation>
    <scope>NUCLEOTIDE SEQUENCE [LARGE SCALE GENOMIC DNA]</scope>
    <source>
        <strain evidence="10 11">KMB7</strain>
    </source>
</reference>
<keyword evidence="8" id="KW-0472">Membrane</keyword>
<name>A0A4Q9H038_9BURK</name>
<dbReference type="CDD" id="cd00082">
    <property type="entry name" value="HisKA"/>
    <property type="match status" value="1"/>
</dbReference>
<sequence>MSLRRRLLLCLLPLTLLITVAELWSTQREALAAANSAYDRSISGALKAIEANISTASGGLAVELPYRLFELLELTASGHVYFRVASRDGLVTVGNLDLPQPPEGTLKPHVPVFADAEYLGERVRMGSLLTHVKLLGERGPDTPVVIQVAEQARSREQFAEQFVRTSLLRAGVVLLVLIGSGVVVVSWGLRPLRRLEAEVRQRGPSDVSPLDTAGLPRDVRPLVQAVNTQMARRQALADQQRQFLDDASHQLRTPLTTLRTQAAYALRRWQEAPAQAEVRDSLQAIVEQIDAATRSTNQMLSLARSDAAEPQWQPFDLAETLRQAVRPLLRRARQRGLDLGVEVPDELPAQGDETLWREALANLLDNALRYARRGTPVTAMARAQADAQGRLGWVITVISESEPLPESLRLQLAQAEQATSPDEGRFVRGQGSRQGGAGLGLAIARRIAQRHGGSLQIDARASGAFEATLHWHGGPAGSGSPR</sequence>
<dbReference type="SMART" id="SM00388">
    <property type="entry name" value="HisKA"/>
    <property type="match status" value="1"/>
</dbReference>
<dbReference type="InterPro" id="IPR013727">
    <property type="entry name" value="2CSK_N"/>
</dbReference>
<dbReference type="InterPro" id="IPR003594">
    <property type="entry name" value="HATPase_dom"/>
</dbReference>
<evidence type="ECO:0000256" key="8">
    <source>
        <dbReference type="SAM" id="Phobius"/>
    </source>
</evidence>
<evidence type="ECO:0000256" key="1">
    <source>
        <dbReference type="ARBA" id="ARBA00000085"/>
    </source>
</evidence>